<keyword evidence="1" id="KW-1133">Transmembrane helix</keyword>
<dbReference type="AlphaFoldDB" id="X5LSR3"/>
<feature type="transmembrane region" description="Helical" evidence="1">
    <location>
        <begin position="38"/>
        <end position="54"/>
    </location>
</feature>
<organism evidence="2 3">
    <name type="scientific">Bartonella henselae</name>
    <name type="common">Rochalimaea henselae</name>
    <dbReference type="NCBI Taxonomy" id="38323"/>
    <lineage>
        <taxon>Bacteria</taxon>
        <taxon>Pseudomonadati</taxon>
        <taxon>Pseudomonadota</taxon>
        <taxon>Alphaproteobacteria</taxon>
        <taxon>Hyphomicrobiales</taxon>
        <taxon>Bartonellaceae</taxon>
        <taxon>Bartonella</taxon>
    </lineage>
</organism>
<gene>
    <name evidence="2" type="ORF">BM1374165_00472</name>
</gene>
<evidence type="ECO:0000256" key="1">
    <source>
        <dbReference type="SAM" id="Phobius"/>
    </source>
</evidence>
<dbReference type="EMBL" id="HG969191">
    <property type="protein sequence ID" value="CDO46492.1"/>
    <property type="molecule type" value="Genomic_DNA"/>
</dbReference>
<sequence>MIRRAFGKIHVYLINVKVKDLIESTAQIYDNTRVNQSSLIYMIMLSFMMIFLYNETISEFENDNGIQICI</sequence>
<dbReference type="KEGG" id="bhn:PRJBM_00500"/>
<proteinExistence type="predicted"/>
<reference evidence="3" key="1">
    <citation type="submission" date="2013-11" db="EMBL/GenBank/DDBJ databases">
        <title>Genome sequencing of Bartonella spp. isolated from human blood.</title>
        <authorList>
            <person name="Raoult D."/>
        </authorList>
    </citation>
    <scope>NUCLEOTIDE SEQUENCE</scope>
    <source>
        <strain evidence="3">BM1374165</strain>
    </source>
</reference>
<keyword evidence="1" id="KW-0472">Membrane</keyword>
<dbReference type="KEGG" id="bhs:BM1374165_00472"/>
<evidence type="ECO:0000313" key="2">
    <source>
        <dbReference type="EMBL" id="CDO46492.1"/>
    </source>
</evidence>
<accession>X5LSR3</accession>
<evidence type="ECO:0000313" key="3">
    <source>
        <dbReference type="Proteomes" id="UP000019801"/>
    </source>
</evidence>
<dbReference type="Proteomes" id="UP000019801">
    <property type="component" value="Chromosome I"/>
</dbReference>
<name>X5LSR3_BARHN</name>
<keyword evidence="1" id="KW-0812">Transmembrane</keyword>
<dbReference type="PATRIC" id="fig|38323.5.peg.560"/>
<protein>
    <submittedName>
        <fullName evidence="2">Uncharacterized protein</fullName>
    </submittedName>
</protein>